<feature type="transmembrane region" description="Helical" evidence="1">
    <location>
        <begin position="203"/>
        <end position="224"/>
    </location>
</feature>
<evidence type="ECO:0000313" key="2">
    <source>
        <dbReference type="EMBL" id="GIL39196.1"/>
    </source>
</evidence>
<comment type="caution">
    <text evidence="2">The sequence shown here is derived from an EMBL/GenBank/DDBJ whole genome shotgun (WGS) entry which is preliminary data.</text>
</comment>
<evidence type="ECO:0000313" key="3">
    <source>
        <dbReference type="Proteomes" id="UP000681075"/>
    </source>
</evidence>
<feature type="transmembrane region" description="Helical" evidence="1">
    <location>
        <begin position="25"/>
        <end position="47"/>
    </location>
</feature>
<organism evidence="2 3">
    <name type="scientific">Roseiterribacter gracilis</name>
    <dbReference type="NCBI Taxonomy" id="2812848"/>
    <lineage>
        <taxon>Bacteria</taxon>
        <taxon>Pseudomonadati</taxon>
        <taxon>Pseudomonadota</taxon>
        <taxon>Alphaproteobacteria</taxon>
        <taxon>Rhodospirillales</taxon>
        <taxon>Roseiterribacteraceae</taxon>
        <taxon>Roseiterribacter</taxon>
    </lineage>
</organism>
<proteinExistence type="predicted"/>
<dbReference type="AlphaFoldDB" id="A0A8S8XD93"/>
<dbReference type="Pfam" id="PF05987">
    <property type="entry name" value="DUF898"/>
    <property type="match status" value="1"/>
</dbReference>
<keyword evidence="1" id="KW-0472">Membrane</keyword>
<keyword evidence="1" id="KW-0812">Transmembrane</keyword>
<feature type="transmembrane region" description="Helical" evidence="1">
    <location>
        <begin position="156"/>
        <end position="174"/>
    </location>
</feature>
<dbReference type="InterPro" id="IPR010295">
    <property type="entry name" value="DUF898"/>
</dbReference>
<name>A0A8S8XD93_9PROT</name>
<feature type="transmembrane region" description="Helical" evidence="1">
    <location>
        <begin position="107"/>
        <end position="129"/>
    </location>
</feature>
<reference evidence="2" key="1">
    <citation type="submission" date="2021-02" db="EMBL/GenBank/DDBJ databases">
        <title>Genome sequence of Rhodospirillales sp. strain TMPK1 isolated from soil.</title>
        <authorList>
            <person name="Nakai R."/>
            <person name="Kusada H."/>
            <person name="Tamaki H."/>
        </authorList>
    </citation>
    <scope>NUCLEOTIDE SEQUENCE</scope>
    <source>
        <strain evidence="2">TMPK1</strain>
    </source>
</reference>
<gene>
    <name evidence="2" type="ORF">TMPK1_14330</name>
</gene>
<protein>
    <submittedName>
        <fullName evidence="2">Membrane protein</fullName>
    </submittedName>
</protein>
<dbReference type="EMBL" id="BOPV01000001">
    <property type="protein sequence ID" value="GIL39196.1"/>
    <property type="molecule type" value="Genomic_DNA"/>
</dbReference>
<dbReference type="RefSeq" id="WP_420242294.1">
    <property type="nucleotide sequence ID" value="NZ_BOPV01000001.1"/>
</dbReference>
<feature type="transmembrane region" description="Helical" evidence="1">
    <location>
        <begin position="295"/>
        <end position="316"/>
    </location>
</feature>
<evidence type="ECO:0000256" key="1">
    <source>
        <dbReference type="SAM" id="Phobius"/>
    </source>
</evidence>
<dbReference type="Proteomes" id="UP000681075">
    <property type="component" value="Unassembled WGS sequence"/>
</dbReference>
<keyword evidence="1" id="KW-1133">Transmembrane helix</keyword>
<sequence length="362" mass="40442">MHDVAANMPSGSRARVSWYGKTSELYALLATNILFKILTLGVFTFWARTRKRRYFWSHVEFLGDRFEYHGRGIELFLGMLFVAAAVLLPLAIASSLLTLALPDELKAIVQVFYFIALGFLTGAGVFRAIRYRLTRSAWRGLRFGLEGRAGRFGRDYLFRTFLMLITLSLHRPWFDAWYYRTLLTSTRYGDQHTESRPEGGELFGTYLVCWLLMVPTLGLSMAAYRVAFLRHLVARTTLAGLTVSFDATARDLIFLRVGNFLIVGAVLLVALGASITWTTPLMIGSTLSADNKSVAIGLIFLVFGAIAVTTVLPLLWQRRMRFFCTHFVFGGALAVDHIRATTSDAPQVGEGLEAAFDFDAVG</sequence>
<feature type="transmembrane region" description="Helical" evidence="1">
    <location>
        <begin position="75"/>
        <end position="101"/>
    </location>
</feature>
<keyword evidence="3" id="KW-1185">Reference proteome</keyword>
<accession>A0A8S8XD93</accession>
<feature type="transmembrane region" description="Helical" evidence="1">
    <location>
        <begin position="260"/>
        <end position="283"/>
    </location>
</feature>